<feature type="compositionally biased region" description="Basic and acidic residues" evidence="5">
    <location>
        <begin position="269"/>
        <end position="284"/>
    </location>
</feature>
<feature type="compositionally biased region" description="Gly residues" evidence="5">
    <location>
        <begin position="287"/>
        <end position="296"/>
    </location>
</feature>
<protein>
    <submittedName>
        <fullName evidence="8">FHA domain-containing protein</fullName>
    </submittedName>
</protein>
<evidence type="ECO:0000259" key="7">
    <source>
        <dbReference type="PROSITE" id="PS50901"/>
    </source>
</evidence>
<dbReference type="InterPro" id="IPR002543">
    <property type="entry name" value="FtsK_dom"/>
</dbReference>
<evidence type="ECO:0000256" key="2">
    <source>
        <dbReference type="ARBA" id="ARBA00022741"/>
    </source>
</evidence>
<feature type="compositionally biased region" description="Basic and acidic residues" evidence="5">
    <location>
        <begin position="401"/>
        <end position="419"/>
    </location>
</feature>
<dbReference type="SMART" id="SM00382">
    <property type="entry name" value="AAA"/>
    <property type="match status" value="1"/>
</dbReference>
<evidence type="ECO:0000256" key="4">
    <source>
        <dbReference type="PROSITE-ProRule" id="PRU00289"/>
    </source>
</evidence>
<dbReference type="Gene3D" id="3.40.50.300">
    <property type="entry name" value="P-loop containing nucleotide triphosphate hydrolases"/>
    <property type="match status" value="2"/>
</dbReference>
<keyword evidence="2 4" id="KW-0547">Nucleotide-binding</keyword>
<dbReference type="PROSITE" id="PS50006">
    <property type="entry name" value="FHA_DOMAIN"/>
    <property type="match status" value="1"/>
</dbReference>
<feature type="compositionally biased region" description="Basic and acidic residues" evidence="5">
    <location>
        <begin position="347"/>
        <end position="367"/>
    </location>
</feature>
<dbReference type="PANTHER" id="PTHR22683:SF1">
    <property type="entry name" value="TYPE VII SECRETION SYSTEM PROTEIN ESSC"/>
    <property type="match status" value="1"/>
</dbReference>
<evidence type="ECO:0000313" key="9">
    <source>
        <dbReference type="Proteomes" id="UP001589709"/>
    </source>
</evidence>
<dbReference type="PROSITE" id="PS50901">
    <property type="entry name" value="FTSK"/>
    <property type="match status" value="1"/>
</dbReference>
<evidence type="ECO:0000256" key="1">
    <source>
        <dbReference type="ARBA" id="ARBA00022553"/>
    </source>
</evidence>
<feature type="compositionally biased region" description="Low complexity" evidence="5">
    <location>
        <begin position="249"/>
        <end position="259"/>
    </location>
</feature>
<name>A0ABV5N1J0_9ACTN</name>
<dbReference type="SMART" id="SM00240">
    <property type="entry name" value="FHA"/>
    <property type="match status" value="1"/>
</dbReference>
<feature type="region of interest" description="Disordered" evidence="5">
    <location>
        <begin position="238"/>
        <end position="296"/>
    </location>
</feature>
<dbReference type="Gene3D" id="2.60.200.20">
    <property type="match status" value="1"/>
</dbReference>
<feature type="domain" description="FtsK" evidence="7">
    <location>
        <begin position="975"/>
        <end position="1222"/>
    </location>
</feature>
<dbReference type="SUPFAM" id="SSF52540">
    <property type="entry name" value="P-loop containing nucleoside triphosphate hydrolases"/>
    <property type="match status" value="1"/>
</dbReference>
<sequence>MQIRLTVVDPLGLPSPEPSASLEQGGSAPPRDRATSRDVLVTAPAGTALAAVASGLASAVSGDTPSGPPVLYAGAERLDLQRCTLGEPPLLDGAVLSVGHPAAPEPHPELDDAPARLDVIAGPDAGGVHLLHGGEIRVGRSAEADVPLDDPDVSRVHCAVTLGADGRVSVADLGSTNGTSLDGTPVGARPVRFAPGALLRIGESTLRLAPAGGPGRRMGTAPDGEGCVRVGAAGESVAGAGGAVDTRAGEQGAAGARAGEPGGAAGARAGEEQGAHPRGAEARAGEPGAGGTAGARAGGLSGATGYAYGGAGGWGAPGGDPAGAEGAAPDASRAAPDSAPADPSSPELRRATREERADSPGSRHDQRPGAGAHASRHEQHPGAGAHTPRHDQHPGAGSHAPRHDQHPDAGAHASRHEQRPGAGSRGPRHDQHPGIGTTASRHDQRPPAHQDRHPPAEPGRVPGQGGPPPVERRGAGAGRHPGPGPAAPSGDGTHGGRALDGDGTGRRKGTPPRGTDVPQEVRRRGGLTAWARRLTGGRGTGQETAGPGGYGEEPAGAAAVPPVRADAPETWPDPAALLLTALGPGPRLWERGPDHPEALTVRLGTADRATPDGSGLLPAVPVTADLREAGALGLAGPRPRLAGLARAVVAQLAALHSPDTLEIVLISTDRGRSLEERTAEWSWLGWLPHLRPAHGQDCRLLLAHDREQAAARTDELLRRLDDHLADRDGTGARAVPATPAVPGREHPGAAGAPERTSSTAPRRPSWARPDDPSAGPGHPASFLGPRTVLVVDGDPGGAALREAVARLALDGPRAGIHVVCLAETAPASPASPVTETYEAACAAAPVFRECGAVALLSGDVATALHLLRVARAGTAAGPAAAAPVGHGTVGTVDAVSPAWAERFARALAPLRTDAAATGTRHARLSAPLPQAARLLDELGLARATPASLMARWADAADDTDALGGRAHAVLGAGPRGPVAVDLVAEGPHLLIEGPPGSGRSELLRAVVASLAAAERPDRLSLVLMDGRDSVGPGSGHGDGLHLCLDIPHVTTHLLANDPVRMREFAQSLTAELKRRAELLGRSDFAEWHTGRAVSGRMVSQRSAPPAGPGTGAADLDTPPSTTLRLRPAARRPTDEVPPLPRLVVVVDDLDALVTPPLGAAGRPAAGSVMRALEAVARDGERLGVHLVAAAGSGGRTAESEPARRAALRVALDAPTPGPDEPAPGRGRLARPDGRVTPFQGGRVTGRIPRTATLRPTVVSLEWHRMGDPPARRPVRELGNGPTDLALLASALERAAREVSAPQVPSLL</sequence>
<gene>
    <name evidence="8" type="ORF">ACFF45_15720</name>
</gene>
<dbReference type="Pfam" id="PF00498">
    <property type="entry name" value="FHA"/>
    <property type="match status" value="1"/>
</dbReference>
<accession>A0ABV5N1J0</accession>
<feature type="compositionally biased region" description="Gly residues" evidence="5">
    <location>
        <begin position="536"/>
        <end position="548"/>
    </location>
</feature>
<proteinExistence type="predicted"/>
<dbReference type="PANTHER" id="PTHR22683">
    <property type="entry name" value="SPORULATION PROTEIN RELATED"/>
    <property type="match status" value="1"/>
</dbReference>
<feature type="compositionally biased region" description="Low complexity" evidence="5">
    <location>
        <begin position="322"/>
        <end position="346"/>
    </location>
</feature>
<dbReference type="Pfam" id="PF01580">
    <property type="entry name" value="FtsK_SpoIIIE"/>
    <property type="match status" value="1"/>
</dbReference>
<dbReference type="SUPFAM" id="SSF49879">
    <property type="entry name" value="SMAD/FHA domain"/>
    <property type="match status" value="1"/>
</dbReference>
<feature type="domain" description="FHA" evidence="6">
    <location>
        <begin position="136"/>
        <end position="186"/>
    </location>
</feature>
<keyword evidence="3 4" id="KW-0067">ATP-binding</keyword>
<comment type="caution">
    <text evidence="8">The sequence shown here is derived from an EMBL/GenBank/DDBJ whole genome shotgun (WGS) entry which is preliminary data.</text>
</comment>
<feature type="region of interest" description="Disordered" evidence="5">
    <location>
        <begin position="1212"/>
        <end position="1245"/>
    </location>
</feature>
<feature type="binding site" evidence="4">
    <location>
        <begin position="993"/>
        <end position="1000"/>
    </location>
    <ligand>
        <name>ATP</name>
        <dbReference type="ChEBI" id="CHEBI:30616"/>
    </ligand>
</feature>
<evidence type="ECO:0000256" key="5">
    <source>
        <dbReference type="SAM" id="MobiDB-lite"/>
    </source>
</evidence>
<keyword evidence="9" id="KW-1185">Reference proteome</keyword>
<dbReference type="RefSeq" id="WP_381346685.1">
    <property type="nucleotide sequence ID" value="NZ_JBHMCY010000026.1"/>
</dbReference>
<reference evidence="8 9" key="1">
    <citation type="submission" date="2024-09" db="EMBL/GenBank/DDBJ databases">
        <authorList>
            <person name="Sun Q."/>
            <person name="Mori K."/>
        </authorList>
    </citation>
    <scope>NUCLEOTIDE SEQUENCE [LARGE SCALE GENOMIC DNA]</scope>
    <source>
        <strain evidence="8 9">JCM 6917</strain>
    </source>
</reference>
<dbReference type="InterPro" id="IPR003593">
    <property type="entry name" value="AAA+_ATPase"/>
</dbReference>
<dbReference type="Proteomes" id="UP001589709">
    <property type="component" value="Unassembled WGS sequence"/>
</dbReference>
<organism evidence="8 9">
    <name type="scientific">Streptomyces cinereospinus</name>
    <dbReference type="NCBI Taxonomy" id="285561"/>
    <lineage>
        <taxon>Bacteria</taxon>
        <taxon>Bacillati</taxon>
        <taxon>Actinomycetota</taxon>
        <taxon>Actinomycetes</taxon>
        <taxon>Kitasatosporales</taxon>
        <taxon>Streptomycetaceae</taxon>
        <taxon>Streptomyces</taxon>
    </lineage>
</organism>
<feature type="region of interest" description="Disordered" evidence="5">
    <location>
        <begin position="1095"/>
        <end position="1120"/>
    </location>
</feature>
<evidence type="ECO:0000256" key="3">
    <source>
        <dbReference type="ARBA" id="ARBA00022840"/>
    </source>
</evidence>
<evidence type="ECO:0000259" key="6">
    <source>
        <dbReference type="PROSITE" id="PS50006"/>
    </source>
</evidence>
<feature type="region of interest" description="Disordered" evidence="5">
    <location>
        <begin position="319"/>
        <end position="548"/>
    </location>
</feature>
<dbReference type="InterPro" id="IPR050206">
    <property type="entry name" value="FtsK/SpoIIIE/SftA"/>
</dbReference>
<feature type="region of interest" description="Disordered" evidence="5">
    <location>
        <begin position="727"/>
        <end position="787"/>
    </location>
</feature>
<dbReference type="CDD" id="cd00060">
    <property type="entry name" value="FHA"/>
    <property type="match status" value="1"/>
</dbReference>
<feature type="region of interest" description="Disordered" evidence="5">
    <location>
        <begin position="1"/>
        <end position="36"/>
    </location>
</feature>
<feature type="compositionally biased region" description="Basic and acidic residues" evidence="5">
    <location>
        <begin position="440"/>
        <end position="455"/>
    </location>
</feature>
<dbReference type="EMBL" id="JBHMCY010000026">
    <property type="protein sequence ID" value="MFB9464115.1"/>
    <property type="molecule type" value="Genomic_DNA"/>
</dbReference>
<evidence type="ECO:0000313" key="8">
    <source>
        <dbReference type="EMBL" id="MFB9464115.1"/>
    </source>
</evidence>
<dbReference type="InterPro" id="IPR000253">
    <property type="entry name" value="FHA_dom"/>
</dbReference>
<dbReference type="InterPro" id="IPR027417">
    <property type="entry name" value="P-loop_NTPase"/>
</dbReference>
<keyword evidence="1" id="KW-0597">Phosphoprotein</keyword>
<dbReference type="InterPro" id="IPR008984">
    <property type="entry name" value="SMAD_FHA_dom_sf"/>
</dbReference>